<dbReference type="EMBL" id="OIVN01001482">
    <property type="protein sequence ID" value="SPC94492.1"/>
    <property type="molecule type" value="Genomic_DNA"/>
</dbReference>
<evidence type="ECO:0000313" key="2">
    <source>
        <dbReference type="EMBL" id="SPD21272.1"/>
    </source>
</evidence>
<reference evidence="2" key="1">
    <citation type="submission" date="2018-02" db="EMBL/GenBank/DDBJ databases">
        <authorList>
            <person name="Cohen D.B."/>
            <person name="Kent A.D."/>
        </authorList>
    </citation>
    <scope>NUCLEOTIDE SEQUENCE</scope>
</reference>
<protein>
    <submittedName>
        <fullName evidence="2">Uncharacterized protein</fullName>
    </submittedName>
</protein>
<dbReference type="AlphaFoldDB" id="A0A2N9I9D8"/>
<organism evidence="2">
    <name type="scientific">Fagus sylvatica</name>
    <name type="common">Beechnut</name>
    <dbReference type="NCBI Taxonomy" id="28930"/>
    <lineage>
        <taxon>Eukaryota</taxon>
        <taxon>Viridiplantae</taxon>
        <taxon>Streptophyta</taxon>
        <taxon>Embryophyta</taxon>
        <taxon>Tracheophyta</taxon>
        <taxon>Spermatophyta</taxon>
        <taxon>Magnoliopsida</taxon>
        <taxon>eudicotyledons</taxon>
        <taxon>Gunneridae</taxon>
        <taxon>Pentapetalae</taxon>
        <taxon>rosids</taxon>
        <taxon>fabids</taxon>
        <taxon>Fagales</taxon>
        <taxon>Fagaceae</taxon>
        <taxon>Fagus</taxon>
    </lineage>
</organism>
<proteinExistence type="predicted"/>
<gene>
    <name evidence="1" type="ORF">FSB_LOCUS22374</name>
    <name evidence="2" type="ORF">FSB_LOCUS49154</name>
</gene>
<evidence type="ECO:0000313" key="1">
    <source>
        <dbReference type="EMBL" id="SPC94492.1"/>
    </source>
</evidence>
<name>A0A2N9I9D8_FAGSY</name>
<accession>A0A2N9I9D8</accession>
<dbReference type="EMBL" id="OIVN01005182">
    <property type="protein sequence ID" value="SPD21272.1"/>
    <property type="molecule type" value="Genomic_DNA"/>
</dbReference>
<sequence>MFLSFIEFFTSQPIGCHAEGCDEQNVDGSPPQWVALAVVQSYNVRRKVPRSKISLPDLERCLSKASFSAAQNSGKVSTQWLIHYRT</sequence>